<dbReference type="PANTHER" id="PTHR22881">
    <property type="entry name" value="BROMODOMAIN CONTAINING PROTEIN"/>
    <property type="match status" value="1"/>
</dbReference>
<evidence type="ECO:0000256" key="2">
    <source>
        <dbReference type="PROSITE-ProRule" id="PRU00035"/>
    </source>
</evidence>
<keyword evidence="1 2" id="KW-0103">Bromodomain</keyword>
<organism evidence="5 6">
    <name type="scientific">Morus notabilis</name>
    <dbReference type="NCBI Taxonomy" id="981085"/>
    <lineage>
        <taxon>Eukaryota</taxon>
        <taxon>Viridiplantae</taxon>
        <taxon>Streptophyta</taxon>
        <taxon>Embryophyta</taxon>
        <taxon>Tracheophyta</taxon>
        <taxon>Spermatophyta</taxon>
        <taxon>Magnoliopsida</taxon>
        <taxon>eudicotyledons</taxon>
        <taxon>Gunneridae</taxon>
        <taxon>Pentapetalae</taxon>
        <taxon>rosids</taxon>
        <taxon>fabids</taxon>
        <taxon>Rosales</taxon>
        <taxon>Moraceae</taxon>
        <taxon>Moreae</taxon>
        <taxon>Morus</taxon>
    </lineage>
</organism>
<dbReference type="InterPro" id="IPR036427">
    <property type="entry name" value="Bromodomain-like_sf"/>
</dbReference>
<dbReference type="InterPro" id="IPR001487">
    <property type="entry name" value="Bromodomain"/>
</dbReference>
<evidence type="ECO:0000256" key="3">
    <source>
        <dbReference type="SAM" id="MobiDB-lite"/>
    </source>
</evidence>
<dbReference type="SMART" id="SM00297">
    <property type="entry name" value="BROMO"/>
    <property type="match status" value="1"/>
</dbReference>
<feature type="compositionally biased region" description="Polar residues" evidence="3">
    <location>
        <begin position="119"/>
        <end position="134"/>
    </location>
</feature>
<evidence type="ECO:0000259" key="4">
    <source>
        <dbReference type="PROSITE" id="PS50014"/>
    </source>
</evidence>
<dbReference type="Pfam" id="PF00439">
    <property type="entry name" value="Bromodomain"/>
    <property type="match status" value="1"/>
</dbReference>
<dbReference type="SUPFAM" id="SSF47370">
    <property type="entry name" value="Bromodomain"/>
    <property type="match status" value="1"/>
</dbReference>
<dbReference type="PROSITE" id="PS50014">
    <property type="entry name" value="BROMODOMAIN_2"/>
    <property type="match status" value="1"/>
</dbReference>
<evidence type="ECO:0000256" key="1">
    <source>
        <dbReference type="ARBA" id="ARBA00023117"/>
    </source>
</evidence>
<evidence type="ECO:0000313" key="6">
    <source>
        <dbReference type="Proteomes" id="UP000030645"/>
    </source>
</evidence>
<dbReference type="InterPro" id="IPR051831">
    <property type="entry name" value="Bromodomain_contain_prot"/>
</dbReference>
<sequence length="739" mass="83001">MSKEGGEVEVSGQRRKSARILALEEEKKEKQKCDSCAAANNTYNLSSKAKASLSGINIGSFQYQQLQDHDHVFPSKSSTMPPPSLPSLKRGRKQKRLEDLDLFSLAQSQSQQDRENHTDGNSSIKNDQQPTGVSPIQWIPEKRILECVLDILQRRDKYKIFGQPVNPQEVDTYYSIIKEPMDFGTMRTKLHEGKYTSLEQFEARRMQVLAQMVFGALRTDPYKLESQFSLTRGRPTKRLPTISEIKGPRTRLARPSVLKFGASELGSRDGENSTSPKRGRPPIYRPWECFVSENESLVSSIYNAPKILVESEDKGDNYGYKESLLRFVKDLGPAAQKVAASKLIKCLPKPPNPSQTPLIPPHQTTQTLVLPSPSCPQSTNIASSYNLLHNLPAGSSNLAYNQQNNTFLNPLNIQSSTQGNPLISSSSGIQIRDPIDRGILKTNNNLMFPLKEPSQGHDHVLGKRPILMDNITSTNFNVFGSSFTGNRTYPRDQNLSTTIRQNLAQHKQQKKTNIQNSKFWLASHLRVIPVHNPNTGKRFMKTIDMIAEANKLQKGKQLQIVEHDNELFSSNWQSMLRGKQPVVGDHDLDDDEQLSSTNWQSRLEDFVNKNNIFDLKSTSGSSQAGTSGNNWQYLMNSNSMCNSTETDQFLEGFRNGISSLQMLLSNDHQDHNPFPCGSSSSAQLGILPMPLYNETSCIVHERAGASSSAEYHHDRRPDFSTQELLLWKDSQQPDLALQL</sequence>
<evidence type="ECO:0000313" key="5">
    <source>
        <dbReference type="EMBL" id="EXB57589.1"/>
    </source>
</evidence>
<dbReference type="Proteomes" id="UP000030645">
    <property type="component" value="Unassembled WGS sequence"/>
</dbReference>
<name>W9R879_9ROSA</name>
<gene>
    <name evidence="5" type="ORF">L484_022696</name>
</gene>
<proteinExistence type="predicted"/>
<feature type="domain" description="Bromo" evidence="4">
    <location>
        <begin position="153"/>
        <end position="201"/>
    </location>
</feature>
<feature type="region of interest" description="Disordered" evidence="3">
    <location>
        <begin position="72"/>
        <end position="91"/>
    </location>
</feature>
<dbReference type="STRING" id="981085.W9R879"/>
<keyword evidence="6" id="KW-1185">Reference proteome</keyword>
<dbReference type="PANTHER" id="PTHR22881:SF26">
    <property type="entry name" value="BROMODOMAIN CONTAINING PROTEIN, EXPRESSED"/>
    <property type="match status" value="1"/>
</dbReference>
<reference evidence="6" key="1">
    <citation type="submission" date="2013-01" db="EMBL/GenBank/DDBJ databases">
        <title>Draft Genome Sequence of a Mulberry Tree, Morus notabilis C.K. Schneid.</title>
        <authorList>
            <person name="He N."/>
            <person name="Zhao S."/>
        </authorList>
    </citation>
    <scope>NUCLEOTIDE SEQUENCE</scope>
</reference>
<dbReference type="eggNOG" id="KOG0955">
    <property type="taxonomic scope" value="Eukaryota"/>
</dbReference>
<dbReference type="Gene3D" id="1.20.920.10">
    <property type="entry name" value="Bromodomain-like"/>
    <property type="match status" value="1"/>
</dbReference>
<protein>
    <submittedName>
        <fullName evidence="5">Bromodomain and PHD finger-containing protein 3</fullName>
    </submittedName>
</protein>
<dbReference type="AlphaFoldDB" id="W9R879"/>
<accession>W9R879</accession>
<dbReference type="EMBL" id="KE344347">
    <property type="protein sequence ID" value="EXB57589.1"/>
    <property type="molecule type" value="Genomic_DNA"/>
</dbReference>
<feature type="region of interest" description="Disordered" evidence="3">
    <location>
        <begin position="106"/>
        <end position="135"/>
    </location>
</feature>